<feature type="compositionally biased region" description="Polar residues" evidence="7">
    <location>
        <begin position="154"/>
        <end position="175"/>
    </location>
</feature>
<sequence>SNPHRSDCLSSSIATRAAELDSPATTSAATLFTAPLAPDSPFSAAGLGEAEGAPYSASSSSSSASPGGSGATPVAAMTTTRGLGMMGMSGGYADSLKILFSKPSGHEEVLSEDEARRRREQLNRRPSYRMILKDLETVDKTMKTEPEDSPPPASVQSSLGSTVDTTPGTSSNTLSGPGDSLHVQIPRSGLLPSTSSASSQQQLQSSSNGAMGSPYNSPLSNNLLLGQGLPLNGGDLSLGDLSYGGQINVATAAALVAAARNNHPQLTPNSAFEGSTGEMHTLKGMQDHSFSQGAAAAKVDRRRMFDEVAAQLGGGSNGHHSLQQQQNGGGASGSMNGGGQRGGAMTLRESLGGGAMLGEEDDFMERKGVDWTSSLMSSTGYSSSPSPTGGHGVSMGGEDESTRKRQVRLLKNREAAKECRRKKKEYVKCLENRVAVLENQNKALIEELKALKELYCRKEKSDM</sequence>
<evidence type="ECO:0000256" key="2">
    <source>
        <dbReference type="ARBA" id="ARBA00023015"/>
    </source>
</evidence>
<evidence type="ECO:0000313" key="10">
    <source>
        <dbReference type="EMBL" id="GMR43016.1"/>
    </source>
</evidence>
<feature type="region of interest" description="Disordered" evidence="7">
    <location>
        <begin position="141"/>
        <end position="215"/>
    </location>
</feature>
<dbReference type="PROSITE" id="PS00036">
    <property type="entry name" value="BZIP_BASIC"/>
    <property type="match status" value="1"/>
</dbReference>
<dbReference type="Pfam" id="PF02173">
    <property type="entry name" value="pKID"/>
    <property type="match status" value="1"/>
</dbReference>
<evidence type="ECO:0000256" key="5">
    <source>
        <dbReference type="ARBA" id="ARBA00023242"/>
    </source>
</evidence>
<keyword evidence="3" id="KW-0238">DNA-binding</keyword>
<feature type="coiled-coil region" evidence="6">
    <location>
        <begin position="420"/>
        <end position="454"/>
    </location>
</feature>
<keyword evidence="6" id="KW-0175">Coiled coil</keyword>
<dbReference type="PANTHER" id="PTHR45879:SF3">
    <property type="entry name" value="CYCLIC AMP RESPONSE ELEMENT-BINDING PROTEIN B"/>
    <property type="match status" value="1"/>
</dbReference>
<dbReference type="GO" id="GO:0005634">
    <property type="term" value="C:nucleus"/>
    <property type="evidence" value="ECO:0007669"/>
    <property type="project" value="UniProtKB-SubCell"/>
</dbReference>
<dbReference type="GO" id="GO:0000981">
    <property type="term" value="F:DNA-binding transcription factor activity, RNA polymerase II-specific"/>
    <property type="evidence" value="ECO:0007669"/>
    <property type="project" value="TreeGrafter"/>
</dbReference>
<protein>
    <recommendedName>
        <fullName evidence="12">BZIP domain-containing protein</fullName>
    </recommendedName>
</protein>
<dbReference type="Pfam" id="PF00170">
    <property type="entry name" value="bZIP_1"/>
    <property type="match status" value="1"/>
</dbReference>
<evidence type="ECO:0000259" key="9">
    <source>
        <dbReference type="PROSITE" id="PS50953"/>
    </source>
</evidence>
<dbReference type="FunFam" id="1.20.5.170:FF:000003">
    <property type="entry name" value="cAMP-responsive element modulator isoform X2"/>
    <property type="match status" value="1"/>
</dbReference>
<feature type="domain" description="BZIP" evidence="8">
    <location>
        <begin position="402"/>
        <end position="453"/>
    </location>
</feature>
<dbReference type="PANTHER" id="PTHR45879">
    <property type="entry name" value="CYCLIC AMP RESPONSE ELEMENT-BINDING PROTEIN B"/>
    <property type="match status" value="1"/>
</dbReference>
<dbReference type="SMART" id="SM00338">
    <property type="entry name" value="BRLZ"/>
    <property type="match status" value="1"/>
</dbReference>
<evidence type="ECO:0008006" key="12">
    <source>
        <dbReference type="Google" id="ProtNLM"/>
    </source>
</evidence>
<dbReference type="InterPro" id="IPR003102">
    <property type="entry name" value="CREB1-like_pKID"/>
</dbReference>
<feature type="domain" description="KID" evidence="9">
    <location>
        <begin position="95"/>
        <end position="154"/>
    </location>
</feature>
<feature type="compositionally biased region" description="Low complexity" evidence="7">
    <location>
        <begin position="188"/>
        <end position="215"/>
    </location>
</feature>
<evidence type="ECO:0000313" key="11">
    <source>
        <dbReference type="Proteomes" id="UP001328107"/>
    </source>
</evidence>
<feature type="compositionally biased region" description="Low complexity" evidence="7">
    <location>
        <begin position="375"/>
        <end position="388"/>
    </location>
</feature>
<gene>
    <name evidence="10" type="ORF">PMAYCL1PPCAC_13211</name>
</gene>
<dbReference type="Proteomes" id="UP001328107">
    <property type="component" value="Unassembled WGS sequence"/>
</dbReference>
<keyword evidence="11" id="KW-1185">Reference proteome</keyword>
<feature type="compositionally biased region" description="Low complexity" evidence="7">
    <location>
        <begin position="48"/>
        <end position="66"/>
    </location>
</feature>
<proteinExistence type="predicted"/>
<comment type="caution">
    <text evidence="10">The sequence shown here is derived from an EMBL/GenBank/DDBJ whole genome shotgun (WGS) entry which is preliminary data.</text>
</comment>
<dbReference type="PROSITE" id="PS50217">
    <property type="entry name" value="BZIP"/>
    <property type="match status" value="1"/>
</dbReference>
<dbReference type="EMBL" id="BTRK01000003">
    <property type="protein sequence ID" value="GMR43016.1"/>
    <property type="molecule type" value="Genomic_DNA"/>
</dbReference>
<evidence type="ECO:0000256" key="4">
    <source>
        <dbReference type="ARBA" id="ARBA00023163"/>
    </source>
</evidence>
<evidence type="ECO:0000256" key="6">
    <source>
        <dbReference type="SAM" id="Coils"/>
    </source>
</evidence>
<comment type="subcellular location">
    <subcellularLocation>
        <location evidence="1">Nucleus</location>
    </subcellularLocation>
</comment>
<dbReference type="InterPro" id="IPR046347">
    <property type="entry name" value="bZIP_sf"/>
</dbReference>
<evidence type="ECO:0000256" key="7">
    <source>
        <dbReference type="SAM" id="MobiDB-lite"/>
    </source>
</evidence>
<feature type="compositionally biased region" description="Basic and acidic residues" evidence="7">
    <location>
        <begin position="105"/>
        <end position="123"/>
    </location>
</feature>
<name>A0AAN4ZQ43_9BILA</name>
<dbReference type="Gene3D" id="1.20.5.170">
    <property type="match status" value="1"/>
</dbReference>
<feature type="non-terminal residue" evidence="10">
    <location>
        <position position="1"/>
    </location>
</feature>
<dbReference type="GO" id="GO:0005667">
    <property type="term" value="C:transcription regulator complex"/>
    <property type="evidence" value="ECO:0007669"/>
    <property type="project" value="TreeGrafter"/>
</dbReference>
<keyword evidence="5" id="KW-0539">Nucleus</keyword>
<feature type="region of interest" description="Disordered" evidence="7">
    <location>
        <begin position="375"/>
        <end position="403"/>
    </location>
</feature>
<evidence type="ECO:0000256" key="3">
    <source>
        <dbReference type="ARBA" id="ARBA00023125"/>
    </source>
</evidence>
<dbReference type="InterPro" id="IPR004827">
    <property type="entry name" value="bZIP"/>
</dbReference>
<evidence type="ECO:0000256" key="1">
    <source>
        <dbReference type="ARBA" id="ARBA00004123"/>
    </source>
</evidence>
<feature type="compositionally biased region" description="Gly residues" evidence="7">
    <location>
        <begin position="327"/>
        <end position="342"/>
    </location>
</feature>
<dbReference type="AlphaFoldDB" id="A0AAN4ZQ43"/>
<evidence type="ECO:0000259" key="8">
    <source>
        <dbReference type="PROSITE" id="PS50217"/>
    </source>
</evidence>
<dbReference type="PROSITE" id="PS50953">
    <property type="entry name" value="KID"/>
    <property type="match status" value="1"/>
</dbReference>
<feature type="region of interest" description="Disordered" evidence="7">
    <location>
        <begin position="40"/>
        <end position="73"/>
    </location>
</feature>
<feature type="region of interest" description="Disordered" evidence="7">
    <location>
        <begin position="105"/>
        <end position="128"/>
    </location>
</feature>
<dbReference type="InterPro" id="IPR001630">
    <property type="entry name" value="Leuzip_CREB"/>
</dbReference>
<dbReference type="GO" id="GO:0000978">
    <property type="term" value="F:RNA polymerase II cis-regulatory region sequence-specific DNA binding"/>
    <property type="evidence" value="ECO:0007669"/>
    <property type="project" value="TreeGrafter"/>
</dbReference>
<keyword evidence="4" id="KW-0804">Transcription</keyword>
<reference evidence="11" key="1">
    <citation type="submission" date="2022-10" db="EMBL/GenBank/DDBJ databases">
        <title>Genome assembly of Pristionchus species.</title>
        <authorList>
            <person name="Yoshida K."/>
            <person name="Sommer R.J."/>
        </authorList>
    </citation>
    <scope>NUCLEOTIDE SEQUENCE [LARGE SCALE GENOMIC DNA]</scope>
    <source>
        <strain evidence="11">RS5460</strain>
    </source>
</reference>
<dbReference type="CDD" id="cd14690">
    <property type="entry name" value="bZIP_CREB1"/>
    <property type="match status" value="1"/>
</dbReference>
<feature type="region of interest" description="Disordered" evidence="7">
    <location>
        <begin position="311"/>
        <end position="345"/>
    </location>
</feature>
<keyword evidence="2" id="KW-0805">Transcription regulation</keyword>
<accession>A0AAN4ZQ43</accession>
<dbReference type="SUPFAM" id="SSF57959">
    <property type="entry name" value="Leucine zipper domain"/>
    <property type="match status" value="1"/>
</dbReference>
<organism evidence="10 11">
    <name type="scientific">Pristionchus mayeri</name>
    <dbReference type="NCBI Taxonomy" id="1317129"/>
    <lineage>
        <taxon>Eukaryota</taxon>
        <taxon>Metazoa</taxon>
        <taxon>Ecdysozoa</taxon>
        <taxon>Nematoda</taxon>
        <taxon>Chromadorea</taxon>
        <taxon>Rhabditida</taxon>
        <taxon>Rhabditina</taxon>
        <taxon>Diplogasteromorpha</taxon>
        <taxon>Diplogasteroidea</taxon>
        <taxon>Neodiplogasteridae</taxon>
        <taxon>Pristionchus</taxon>
    </lineage>
</organism>